<dbReference type="Pfam" id="PF00571">
    <property type="entry name" value="CBS"/>
    <property type="match status" value="1"/>
</dbReference>
<name>A0A2H1FCL1_9ARCH</name>
<evidence type="ECO:0000313" key="2">
    <source>
        <dbReference type="EMBL" id="SMH70504.1"/>
    </source>
</evidence>
<dbReference type="InterPro" id="IPR000644">
    <property type="entry name" value="CBS_dom"/>
</dbReference>
<gene>
    <name evidence="2" type="ORF">NCS_10311</name>
</gene>
<dbReference type="Gene3D" id="3.10.580.10">
    <property type="entry name" value="CBS-domain"/>
    <property type="match status" value="1"/>
</dbReference>
<keyword evidence="3" id="KW-1185">Reference proteome</keyword>
<dbReference type="SUPFAM" id="SSF54631">
    <property type="entry name" value="CBS-domain pair"/>
    <property type="match status" value="1"/>
</dbReference>
<dbReference type="OrthoDB" id="9137at2157"/>
<accession>A0A2H1FCL1</accession>
<dbReference type="AlphaFoldDB" id="A0A2H1FCL1"/>
<feature type="domain" description="CBS" evidence="1">
    <location>
        <begin position="147"/>
        <end position="185"/>
    </location>
</feature>
<evidence type="ECO:0000259" key="1">
    <source>
        <dbReference type="Pfam" id="PF00571"/>
    </source>
</evidence>
<dbReference type="Proteomes" id="UP000230607">
    <property type="component" value="Chromosome 1"/>
</dbReference>
<dbReference type="RefSeq" id="WP_157926639.1">
    <property type="nucleotide sequence ID" value="NZ_LT841358.1"/>
</dbReference>
<evidence type="ECO:0000313" key="3">
    <source>
        <dbReference type="Proteomes" id="UP000230607"/>
    </source>
</evidence>
<organism evidence="2 3">
    <name type="scientific">Candidatus Nitrosotalea okcheonensis</name>
    <dbReference type="NCBI Taxonomy" id="1903276"/>
    <lineage>
        <taxon>Archaea</taxon>
        <taxon>Nitrososphaerota</taxon>
        <taxon>Nitrososphaeria</taxon>
        <taxon>Nitrosotaleales</taxon>
        <taxon>Nitrosotaleaceae</taxon>
        <taxon>Nitrosotalea</taxon>
    </lineage>
</organism>
<protein>
    <submittedName>
        <fullName evidence="2">CBS-domain protein</fullName>
    </submittedName>
</protein>
<reference evidence="3" key="1">
    <citation type="submission" date="2017-03" db="EMBL/GenBank/DDBJ databases">
        <authorList>
            <person name="Herbold C."/>
        </authorList>
    </citation>
    <scope>NUCLEOTIDE SEQUENCE [LARGE SCALE GENOMIC DNA]</scope>
</reference>
<dbReference type="EMBL" id="LT841358">
    <property type="protein sequence ID" value="SMH70504.1"/>
    <property type="molecule type" value="Genomic_DNA"/>
</dbReference>
<proteinExistence type="predicted"/>
<dbReference type="InterPro" id="IPR046342">
    <property type="entry name" value="CBS_dom_sf"/>
</dbReference>
<sequence length="269" mass="30399">MNMFLADKTLEEILPQSILSTPMVSIRVNDTLCEAASLLPHHLETLTDSLVATSDDIPVGIVGGIEVLDNILKNQTADFLDKTKIGDSMSRKIVIMSPKDKFSELIKRWSQTRRAFAIIPNQYYGYSVISARKILEVGTTFQVNSTISDIPRKKIVTFHKEDTVRQIIQRMFDNNTRKLVLDGTCSFINDRIIIQKLVREFECLRNGQDFLAMSGDIFSLEQVKNTPDDITITDACKIMQDMKSPYLKSQNNIISPWDMVFALASANLS</sequence>